<dbReference type="Proteomes" id="UP001596414">
    <property type="component" value="Unassembled WGS sequence"/>
</dbReference>
<accession>A0ABD5X886</accession>
<evidence type="ECO:0000313" key="2">
    <source>
        <dbReference type="EMBL" id="MFC7126074.1"/>
    </source>
</evidence>
<comment type="caution">
    <text evidence="2">The sequence shown here is derived from an EMBL/GenBank/DDBJ whole genome shotgun (WGS) entry which is preliminary data.</text>
</comment>
<dbReference type="InterPro" id="IPR058358">
    <property type="entry name" value="DUF8045"/>
</dbReference>
<dbReference type="Pfam" id="PF26193">
    <property type="entry name" value="DUF8045"/>
    <property type="match status" value="1"/>
</dbReference>
<dbReference type="AlphaFoldDB" id="A0ABD5X886"/>
<protein>
    <submittedName>
        <fullName evidence="2">Zinc ribbon domain-containing protein</fullName>
    </submittedName>
</protein>
<dbReference type="EMBL" id="JBHSZQ010000014">
    <property type="protein sequence ID" value="MFC7126074.1"/>
    <property type="molecule type" value="Genomic_DNA"/>
</dbReference>
<organism evidence="2 3">
    <name type="scientific">Halovenus rubra</name>
    <dbReference type="NCBI Taxonomy" id="869890"/>
    <lineage>
        <taxon>Archaea</taxon>
        <taxon>Methanobacteriati</taxon>
        <taxon>Methanobacteriota</taxon>
        <taxon>Stenosarchaea group</taxon>
        <taxon>Halobacteria</taxon>
        <taxon>Halobacteriales</taxon>
        <taxon>Haloarculaceae</taxon>
        <taxon>Halovenus</taxon>
    </lineage>
</organism>
<feature type="domain" description="DUF8045" evidence="1">
    <location>
        <begin position="3"/>
        <end position="132"/>
    </location>
</feature>
<proteinExistence type="predicted"/>
<sequence>MKIRYYADADIQEWHDHTLRLLRTVHNNHDILVEIVQIDEQYGPITNFPGEVRSSTPEDVYERDFKQNRDLAANISRPPSKVYKFEGDIDIAGHVAVVTDDVQWASTLQGDAYGHGTGAKDKTPIDFLADVSESPSNRICIECAHLLDGDETFCPACGFEPQ</sequence>
<evidence type="ECO:0000259" key="1">
    <source>
        <dbReference type="Pfam" id="PF26193"/>
    </source>
</evidence>
<name>A0ABD5X886_9EURY</name>
<dbReference type="RefSeq" id="WP_267638988.1">
    <property type="nucleotide sequence ID" value="NZ_JAODIY010000047.1"/>
</dbReference>
<reference evidence="2 3" key="1">
    <citation type="journal article" date="2014" name="Int. J. Syst. Evol. Microbiol.">
        <title>Complete genome sequence of Corynebacterium casei LMG S-19264T (=DSM 44701T), isolated from a smear-ripened cheese.</title>
        <authorList>
            <consortium name="US DOE Joint Genome Institute (JGI-PGF)"/>
            <person name="Walter F."/>
            <person name="Albersmeier A."/>
            <person name="Kalinowski J."/>
            <person name="Ruckert C."/>
        </authorList>
    </citation>
    <scope>NUCLEOTIDE SEQUENCE [LARGE SCALE GENOMIC DNA]</scope>
    <source>
        <strain evidence="2 3">CGMCC 4.7215</strain>
    </source>
</reference>
<gene>
    <name evidence="2" type="ORF">ACFQJ7_08495</name>
</gene>
<evidence type="ECO:0000313" key="3">
    <source>
        <dbReference type="Proteomes" id="UP001596414"/>
    </source>
</evidence>